<evidence type="ECO:0000256" key="1">
    <source>
        <dbReference type="SAM" id="MobiDB-lite"/>
    </source>
</evidence>
<dbReference type="InterPro" id="IPR054567">
    <property type="entry name" value="NNH7"/>
</dbReference>
<organism evidence="3 4">
    <name type="scientific">Paractinoplanes globisporus</name>
    <dbReference type="NCBI Taxonomy" id="113565"/>
    <lineage>
        <taxon>Bacteria</taxon>
        <taxon>Bacillati</taxon>
        <taxon>Actinomycetota</taxon>
        <taxon>Actinomycetes</taxon>
        <taxon>Micromonosporales</taxon>
        <taxon>Micromonosporaceae</taxon>
        <taxon>Paractinoplanes</taxon>
    </lineage>
</organism>
<reference evidence="3 4" key="1">
    <citation type="submission" date="2024-10" db="EMBL/GenBank/DDBJ databases">
        <title>The Natural Products Discovery Center: Release of the First 8490 Sequenced Strains for Exploring Actinobacteria Biosynthetic Diversity.</title>
        <authorList>
            <person name="Kalkreuter E."/>
            <person name="Kautsar S.A."/>
            <person name="Yang D."/>
            <person name="Bader C.D."/>
            <person name="Teijaro C.N."/>
            <person name="Fluegel L."/>
            <person name="Davis C.M."/>
            <person name="Simpson J.R."/>
            <person name="Lauterbach L."/>
            <person name="Steele A.D."/>
            <person name="Gui C."/>
            <person name="Meng S."/>
            <person name="Li G."/>
            <person name="Viehrig K."/>
            <person name="Ye F."/>
            <person name="Su P."/>
            <person name="Kiefer A.F."/>
            <person name="Nichols A."/>
            <person name="Cepeda A.J."/>
            <person name="Yan W."/>
            <person name="Fan B."/>
            <person name="Jiang Y."/>
            <person name="Adhikari A."/>
            <person name="Zheng C.-J."/>
            <person name="Schuster L."/>
            <person name="Cowan T.M."/>
            <person name="Smanski M.J."/>
            <person name="Chevrette M.G."/>
            <person name="De Carvalho L.P.S."/>
            <person name="Shen B."/>
        </authorList>
    </citation>
    <scope>NUCLEOTIDE SEQUENCE [LARGE SCALE GENOMIC DNA]</scope>
    <source>
        <strain evidence="3 4">NPDC000087</strain>
    </source>
</reference>
<evidence type="ECO:0000313" key="4">
    <source>
        <dbReference type="Proteomes" id="UP001602245"/>
    </source>
</evidence>
<dbReference type="InterPro" id="IPR027417">
    <property type="entry name" value="P-loop_NTPase"/>
</dbReference>
<feature type="compositionally biased region" description="Low complexity" evidence="1">
    <location>
        <begin position="106"/>
        <end position="125"/>
    </location>
</feature>
<dbReference type="SMART" id="SM00382">
    <property type="entry name" value="AAA"/>
    <property type="match status" value="1"/>
</dbReference>
<feature type="domain" description="AAA+ ATPase" evidence="2">
    <location>
        <begin position="327"/>
        <end position="480"/>
    </location>
</feature>
<feature type="region of interest" description="Disordered" evidence="1">
    <location>
        <begin position="106"/>
        <end position="139"/>
    </location>
</feature>
<dbReference type="Proteomes" id="UP001602245">
    <property type="component" value="Unassembled WGS sequence"/>
</dbReference>
<dbReference type="EMBL" id="JBIAZU010000001">
    <property type="protein sequence ID" value="MFF5288295.1"/>
    <property type="molecule type" value="Genomic_DNA"/>
</dbReference>
<dbReference type="Pfam" id="PF22738">
    <property type="entry name" value="NNH7"/>
    <property type="match status" value="1"/>
</dbReference>
<sequence length="1048" mass="114276">MPKGLSYADAVRILGGKGPLAKAIDNLLGGALSVATLGGSSAALGFFDAKSEMVRLSGLLTASLNDSVRGLGRYDRSQRLLAAHCMLAVAAFFEALDECLAAASLSSSAPGSSSPPSSSPDPSSLSREEQVTQVGGPPGEGLVYRLLTAKIPMPSADRPYAGLLDDLADWYFHQANRVFVSDARLLTVLHDRLPRRAVERYDESRRRLAEEIPEFAIWAGHLEDRAAARGLERLEAVLVRATSGRDPGVHRAALSRAYRAELDRPVLGGEAGDLALPTLGEAYVDPRFRVKAAGPGARPSAEHWWDTDVRADFPTFLAAYLTTDQATEAPMLLLGQPGAGKSSLTRILAARLPASDFLVARVPLREVAAEAGIQDQVEQALRAAIGETVAWAALTRDAGDALPVILLDGFDELLQATGLHQSDYLRRVAEFQRREAAVGRPVAVMVTSRITMADWARLPDGALVVRLEPFDDEQIARWAEVWNDANRARFAAAGREPLDLEVLVRFRDLAGQPLLLLMLALYDAAGNALRDDAASLDTGQLYERLLSRFAAREIERVYSGRPDGDVAELVEEELVRLSAVAFALFNRNRLWVSERELDDDLAGLDLTPSRVAAGDSFRSPLTAAQETVGRFFFIQRAQALRDDKILHTYEFLHATFGEYLVARLLVRSLREVVALEAVGVRGPRLRRPREDDLIQALLGYTPLTARNTVLPFIRGLIAPDERLAMRASLVRRAIQAVNRPSHTPGPYRPVEKRVDHWMATYSFNVVLLVLACGGELRATELFTGAADPADWLRGSALQWRAAIPGGMWLEALESLTVRREWHEGRRDLVIGLGRAGVTPIEPDWSNRIAPGTPPPTYLTANFALGPALKSMNLSNNLSDDALLHALEPLLRRAPSALGTFVTEDDRTESMAHALIHLWMTSTSDAGPVELTRAYQRAASVAEAIEHPDSRLGLGIVLRSLLADAHRLRPSDVIAILGKLAAHIEAPDVPPVLEYLLTTANTPDRIQRLERLLLHYPDLDELSRTESLRLLLGPSVDTSAPEAGNSSPS</sequence>
<name>A0ABW6W6Z2_9ACTN</name>
<dbReference type="InterPro" id="IPR003593">
    <property type="entry name" value="AAA+_ATPase"/>
</dbReference>
<dbReference type="RefSeq" id="WP_020511366.1">
    <property type="nucleotide sequence ID" value="NZ_JBIAZU010000001.1"/>
</dbReference>
<evidence type="ECO:0000313" key="3">
    <source>
        <dbReference type="EMBL" id="MFF5288295.1"/>
    </source>
</evidence>
<comment type="caution">
    <text evidence="3">The sequence shown here is derived from an EMBL/GenBank/DDBJ whole genome shotgun (WGS) entry which is preliminary data.</text>
</comment>
<dbReference type="Pfam" id="PF00004">
    <property type="entry name" value="AAA"/>
    <property type="match status" value="1"/>
</dbReference>
<gene>
    <name evidence="3" type="ORF">ACFY35_02585</name>
</gene>
<accession>A0ABW6W6Z2</accession>
<evidence type="ECO:0000259" key="2">
    <source>
        <dbReference type="SMART" id="SM00382"/>
    </source>
</evidence>
<proteinExistence type="predicted"/>
<dbReference type="SUPFAM" id="SSF52540">
    <property type="entry name" value="P-loop containing nucleoside triphosphate hydrolases"/>
    <property type="match status" value="1"/>
</dbReference>
<protein>
    <submittedName>
        <fullName evidence="3">NACHT domain-containing protein</fullName>
    </submittedName>
</protein>
<keyword evidence="4" id="KW-1185">Reference proteome</keyword>
<dbReference type="Gene3D" id="3.40.50.300">
    <property type="entry name" value="P-loop containing nucleotide triphosphate hydrolases"/>
    <property type="match status" value="1"/>
</dbReference>
<dbReference type="InterPro" id="IPR003959">
    <property type="entry name" value="ATPase_AAA_core"/>
</dbReference>